<feature type="region of interest" description="C-terminal hotdog fold" evidence="1">
    <location>
        <begin position="1"/>
        <end position="131"/>
    </location>
</feature>
<comment type="caution">
    <text evidence="1">Lacks conserved residue(s) required for the propagation of feature annotation.</text>
</comment>
<sequence length="145" mass="15250">YGPAFQAIEEVWIGAGEVLARIRPPRAIGDDAAGHHLHPVLLDACFQTLLTPLIPQTPGEPAPGTGIRLPLSLDEVSLEPVGDQPFWAHATLLPGDADTTLGNIALYADDGTTLGRVLGFRAADVEKAATAVARTTIDSWLAEPV</sequence>
<feature type="non-terminal residue" evidence="3">
    <location>
        <position position="1"/>
    </location>
</feature>
<feature type="region of interest" description="N-terminal hotdog fold" evidence="1">
    <location>
        <position position="1"/>
    </location>
</feature>
<reference evidence="3" key="1">
    <citation type="submission" date="2020-01" db="EMBL/GenBank/DDBJ databases">
        <title>Insect and environment-associated Actinomycetes.</title>
        <authorList>
            <person name="Currrie C."/>
            <person name="Chevrette M."/>
            <person name="Carlson C."/>
            <person name="Stubbendieck R."/>
            <person name="Wendt-Pienkowski E."/>
        </authorList>
    </citation>
    <scope>NUCLEOTIDE SEQUENCE</scope>
    <source>
        <strain evidence="3">SID7499</strain>
    </source>
</reference>
<dbReference type="InterPro" id="IPR049551">
    <property type="entry name" value="PKS_DH_C"/>
</dbReference>
<evidence type="ECO:0000313" key="3">
    <source>
        <dbReference type="EMBL" id="NEE12926.1"/>
    </source>
</evidence>
<proteinExistence type="predicted"/>
<evidence type="ECO:0000259" key="2">
    <source>
        <dbReference type="PROSITE" id="PS52019"/>
    </source>
</evidence>
<dbReference type="PROSITE" id="PS52019">
    <property type="entry name" value="PKS_MFAS_DH"/>
    <property type="match status" value="1"/>
</dbReference>
<gene>
    <name evidence="3" type="ORF">G3M58_41540</name>
</gene>
<evidence type="ECO:0000256" key="1">
    <source>
        <dbReference type="PROSITE-ProRule" id="PRU01363"/>
    </source>
</evidence>
<feature type="domain" description="PKS/mFAS DH" evidence="2">
    <location>
        <begin position="1"/>
        <end position="131"/>
    </location>
</feature>
<dbReference type="Gene3D" id="3.10.129.110">
    <property type="entry name" value="Polyketide synthase dehydratase"/>
    <property type="match status" value="1"/>
</dbReference>
<name>A0A6G3X558_9ACTN</name>
<dbReference type="EMBL" id="JAAGMN010004313">
    <property type="protein sequence ID" value="NEE12926.1"/>
    <property type="molecule type" value="Genomic_DNA"/>
</dbReference>
<comment type="caution">
    <text evidence="3">The sequence shown here is derived from an EMBL/GenBank/DDBJ whole genome shotgun (WGS) entry which is preliminary data.</text>
</comment>
<accession>A0A6G3X558</accession>
<protein>
    <recommendedName>
        <fullName evidence="2">PKS/mFAS DH domain-containing protein</fullName>
    </recommendedName>
</protein>
<dbReference type="InterPro" id="IPR042104">
    <property type="entry name" value="PKS_dehydratase_sf"/>
</dbReference>
<feature type="non-terminal residue" evidence="3">
    <location>
        <position position="145"/>
    </location>
</feature>
<organism evidence="3">
    <name type="scientific">Streptomyces sp. SID7499</name>
    <dbReference type="NCBI Taxonomy" id="2706086"/>
    <lineage>
        <taxon>Bacteria</taxon>
        <taxon>Bacillati</taxon>
        <taxon>Actinomycetota</taxon>
        <taxon>Actinomycetes</taxon>
        <taxon>Kitasatosporales</taxon>
        <taxon>Streptomycetaceae</taxon>
        <taxon>Streptomyces</taxon>
    </lineage>
</organism>
<dbReference type="InterPro" id="IPR049900">
    <property type="entry name" value="PKS_mFAS_DH"/>
</dbReference>
<dbReference type="Pfam" id="PF14765">
    <property type="entry name" value="PS-DH"/>
    <property type="match status" value="1"/>
</dbReference>
<dbReference type="AlphaFoldDB" id="A0A6G3X558"/>